<dbReference type="InterPro" id="IPR002401">
    <property type="entry name" value="Cyt_P450_E_grp-I"/>
</dbReference>
<evidence type="ECO:0000256" key="8">
    <source>
        <dbReference type="RuleBase" id="RU000461"/>
    </source>
</evidence>
<dbReference type="Proteomes" id="UP001530377">
    <property type="component" value="Unassembled WGS sequence"/>
</dbReference>
<dbReference type="InterPro" id="IPR050196">
    <property type="entry name" value="Cytochrome_P450_Monoox"/>
</dbReference>
<evidence type="ECO:0000256" key="4">
    <source>
        <dbReference type="ARBA" id="ARBA00023002"/>
    </source>
</evidence>
<proteinExistence type="inferred from homology"/>
<evidence type="ECO:0000256" key="5">
    <source>
        <dbReference type="ARBA" id="ARBA00023004"/>
    </source>
</evidence>
<sequence length="526" mass="61023">MPLFNQPIMLAELARCTLVALLAFVCYILWLYLRWRFSPLFRLPGPKCNFTLREWVIGNIKIVDSEPFMAPQQRWWHEAGPRTQLLHYTQLFGRHFVCVMDADGVKQVLSPNDGVARPRFVKGIDHLNKVIGRGLVTMDGADWHRHRKIIQPSFHNQLLKEALNSCVPNLVTRMIDAWKEREGSEIDLVSHFSAIALDIIGTVAFSHNFRSMELVEQWAKDDNYQVELEDPLVQSIYSNMMPSKLKLLLIRLRLVFLERFINPESHRSMVILNRAVDDVVRRAKLRHNDRHEASTEAKCLLQLLFDAEPGSRHGSLSHNELREETKTFLVAGHETTSTLCVYAIYCLLKYPEKKDLVLDDIKKHSQKVRRVSLESTERMEYLDAFLKEVLRLFPPVGMITRHTADWVTILGEKIPPGTRIIVPIWLLHRHPDYWSEPESFKPERWLNSGQAERKFQPFAYLPFSAGSRNCIGQRFAMWEAKLILAPIIRDFEIKLSPSLEDVEPKIVNFITIKSIPSIKILAKPRQ</sequence>
<reference evidence="10 11" key="1">
    <citation type="submission" date="2024-10" db="EMBL/GenBank/DDBJ databases">
        <title>Updated reference genomes for cyclostephanoid diatoms.</title>
        <authorList>
            <person name="Roberts W.R."/>
            <person name="Alverson A.J."/>
        </authorList>
    </citation>
    <scope>NUCLEOTIDE SEQUENCE [LARGE SCALE GENOMIC DNA]</scope>
    <source>
        <strain evidence="10 11">AJA228-03</strain>
    </source>
</reference>
<dbReference type="PANTHER" id="PTHR24291">
    <property type="entry name" value="CYTOCHROME P450 FAMILY 4"/>
    <property type="match status" value="1"/>
</dbReference>
<keyword evidence="4 8" id="KW-0560">Oxidoreductase</keyword>
<evidence type="ECO:0000256" key="2">
    <source>
        <dbReference type="ARBA" id="ARBA00022617"/>
    </source>
</evidence>
<keyword evidence="5 7" id="KW-0408">Iron</keyword>
<dbReference type="InterPro" id="IPR001128">
    <property type="entry name" value="Cyt_P450"/>
</dbReference>
<evidence type="ECO:0000313" key="11">
    <source>
        <dbReference type="Proteomes" id="UP001530377"/>
    </source>
</evidence>
<evidence type="ECO:0008006" key="12">
    <source>
        <dbReference type="Google" id="ProtNLM"/>
    </source>
</evidence>
<dbReference type="EMBL" id="JALLPB020000360">
    <property type="protein sequence ID" value="KAL3809988.1"/>
    <property type="molecule type" value="Genomic_DNA"/>
</dbReference>
<keyword evidence="9" id="KW-0472">Membrane</keyword>
<comment type="similarity">
    <text evidence="1 8">Belongs to the cytochrome P450 family.</text>
</comment>
<dbReference type="PROSITE" id="PS00086">
    <property type="entry name" value="CYTOCHROME_P450"/>
    <property type="match status" value="1"/>
</dbReference>
<evidence type="ECO:0000256" key="9">
    <source>
        <dbReference type="SAM" id="Phobius"/>
    </source>
</evidence>
<keyword evidence="9" id="KW-0812">Transmembrane</keyword>
<dbReference type="GO" id="GO:0046872">
    <property type="term" value="F:metal ion binding"/>
    <property type="evidence" value="ECO:0007669"/>
    <property type="project" value="UniProtKB-KW"/>
</dbReference>
<protein>
    <recommendedName>
        <fullName evidence="12">Cytochrome P450</fullName>
    </recommendedName>
</protein>
<name>A0ABD3RAK0_9STRA</name>
<dbReference type="SUPFAM" id="SSF48264">
    <property type="entry name" value="Cytochrome P450"/>
    <property type="match status" value="1"/>
</dbReference>
<dbReference type="InterPro" id="IPR036396">
    <property type="entry name" value="Cyt_P450_sf"/>
</dbReference>
<dbReference type="PRINTS" id="PR00463">
    <property type="entry name" value="EP450I"/>
</dbReference>
<organism evidence="10 11">
    <name type="scientific">Cyclostephanos tholiformis</name>
    <dbReference type="NCBI Taxonomy" id="382380"/>
    <lineage>
        <taxon>Eukaryota</taxon>
        <taxon>Sar</taxon>
        <taxon>Stramenopiles</taxon>
        <taxon>Ochrophyta</taxon>
        <taxon>Bacillariophyta</taxon>
        <taxon>Coscinodiscophyceae</taxon>
        <taxon>Thalassiosirophycidae</taxon>
        <taxon>Stephanodiscales</taxon>
        <taxon>Stephanodiscaceae</taxon>
        <taxon>Cyclostephanos</taxon>
    </lineage>
</organism>
<keyword evidence="9" id="KW-1133">Transmembrane helix</keyword>
<feature type="binding site" description="axial binding residue" evidence="7">
    <location>
        <position position="470"/>
    </location>
    <ligand>
        <name>heme</name>
        <dbReference type="ChEBI" id="CHEBI:30413"/>
    </ligand>
    <ligandPart>
        <name>Fe</name>
        <dbReference type="ChEBI" id="CHEBI:18248"/>
    </ligandPart>
</feature>
<gene>
    <name evidence="10" type="ORF">ACHAXA_007764</name>
</gene>
<keyword evidence="3 7" id="KW-0479">Metal-binding</keyword>
<keyword evidence="11" id="KW-1185">Reference proteome</keyword>
<dbReference type="InterPro" id="IPR017972">
    <property type="entry name" value="Cyt_P450_CS"/>
</dbReference>
<dbReference type="Gene3D" id="1.10.630.10">
    <property type="entry name" value="Cytochrome P450"/>
    <property type="match status" value="1"/>
</dbReference>
<evidence type="ECO:0000256" key="6">
    <source>
        <dbReference type="ARBA" id="ARBA00023033"/>
    </source>
</evidence>
<comment type="cofactor">
    <cofactor evidence="7">
        <name>heme</name>
        <dbReference type="ChEBI" id="CHEBI:30413"/>
    </cofactor>
</comment>
<keyword evidence="2 7" id="KW-0349">Heme</keyword>
<feature type="transmembrane region" description="Helical" evidence="9">
    <location>
        <begin position="12"/>
        <end position="33"/>
    </location>
</feature>
<keyword evidence="6 8" id="KW-0503">Monooxygenase</keyword>
<dbReference type="GO" id="GO:0004497">
    <property type="term" value="F:monooxygenase activity"/>
    <property type="evidence" value="ECO:0007669"/>
    <property type="project" value="UniProtKB-KW"/>
</dbReference>
<dbReference type="PRINTS" id="PR00385">
    <property type="entry name" value="P450"/>
</dbReference>
<evidence type="ECO:0000256" key="1">
    <source>
        <dbReference type="ARBA" id="ARBA00010617"/>
    </source>
</evidence>
<evidence type="ECO:0000313" key="10">
    <source>
        <dbReference type="EMBL" id="KAL3809988.1"/>
    </source>
</evidence>
<evidence type="ECO:0000256" key="3">
    <source>
        <dbReference type="ARBA" id="ARBA00022723"/>
    </source>
</evidence>
<dbReference type="PANTHER" id="PTHR24291:SF50">
    <property type="entry name" value="BIFUNCTIONAL ALBAFLAVENONE MONOOXYGENASE_TERPENE SYNTHASE"/>
    <property type="match status" value="1"/>
</dbReference>
<dbReference type="AlphaFoldDB" id="A0ABD3RAK0"/>
<accession>A0ABD3RAK0</accession>
<evidence type="ECO:0000256" key="7">
    <source>
        <dbReference type="PIRSR" id="PIRSR602401-1"/>
    </source>
</evidence>
<comment type="caution">
    <text evidence="10">The sequence shown here is derived from an EMBL/GenBank/DDBJ whole genome shotgun (WGS) entry which is preliminary data.</text>
</comment>
<dbReference type="Pfam" id="PF00067">
    <property type="entry name" value="p450"/>
    <property type="match status" value="1"/>
</dbReference>